<organism evidence="12 13">
    <name type="scientific">Trichocladium antarcticum</name>
    <dbReference type="NCBI Taxonomy" id="1450529"/>
    <lineage>
        <taxon>Eukaryota</taxon>
        <taxon>Fungi</taxon>
        <taxon>Dikarya</taxon>
        <taxon>Ascomycota</taxon>
        <taxon>Pezizomycotina</taxon>
        <taxon>Sordariomycetes</taxon>
        <taxon>Sordariomycetidae</taxon>
        <taxon>Sordariales</taxon>
        <taxon>Chaetomiaceae</taxon>
        <taxon>Trichocladium</taxon>
    </lineage>
</organism>
<accession>A0AAN6ZEX3</accession>
<evidence type="ECO:0000256" key="2">
    <source>
        <dbReference type="ARBA" id="ARBA00004924"/>
    </source>
</evidence>
<evidence type="ECO:0000313" key="13">
    <source>
        <dbReference type="Proteomes" id="UP001304895"/>
    </source>
</evidence>
<reference evidence="12" key="2">
    <citation type="submission" date="2023-05" db="EMBL/GenBank/DDBJ databases">
        <authorList>
            <consortium name="Lawrence Berkeley National Laboratory"/>
            <person name="Steindorff A."/>
            <person name="Hensen N."/>
            <person name="Bonometti L."/>
            <person name="Westerberg I."/>
            <person name="Brannstrom I.O."/>
            <person name="Guillou S."/>
            <person name="Cros-Aarteil S."/>
            <person name="Calhoun S."/>
            <person name="Haridas S."/>
            <person name="Kuo A."/>
            <person name="Mondo S."/>
            <person name="Pangilinan J."/>
            <person name="Riley R."/>
            <person name="Labutti K."/>
            <person name="Andreopoulos B."/>
            <person name="Lipzen A."/>
            <person name="Chen C."/>
            <person name="Yanf M."/>
            <person name="Daum C."/>
            <person name="Ng V."/>
            <person name="Clum A."/>
            <person name="Ohm R."/>
            <person name="Martin F."/>
            <person name="Silar P."/>
            <person name="Natvig D."/>
            <person name="Lalanne C."/>
            <person name="Gautier V."/>
            <person name="Ament-Velasquez S.L."/>
            <person name="Kruys A."/>
            <person name="Hutchinson M.I."/>
            <person name="Powell A.J."/>
            <person name="Barry K."/>
            <person name="Miller A.N."/>
            <person name="Grigoriev I.V."/>
            <person name="Debuchy R."/>
            <person name="Gladieux P."/>
            <person name="Thoren M.H."/>
            <person name="Johannesson H."/>
        </authorList>
    </citation>
    <scope>NUCLEOTIDE SEQUENCE</scope>
    <source>
        <strain evidence="12">CBS 123565</strain>
    </source>
</reference>
<evidence type="ECO:0000256" key="1">
    <source>
        <dbReference type="ARBA" id="ARBA00001974"/>
    </source>
</evidence>
<gene>
    <name evidence="12" type="ORF">BT67DRAFT_379032</name>
</gene>
<protein>
    <recommendedName>
        <fullName evidence="4">L-ornithine N(5)-monooxygenase [NAD(P)H]</fullName>
        <ecNumber evidence="4">1.14.13.196</ecNumber>
    </recommendedName>
</protein>
<dbReference type="PANTHER" id="PTHR42802">
    <property type="entry name" value="MONOOXYGENASE"/>
    <property type="match status" value="1"/>
</dbReference>
<dbReference type="Pfam" id="PF13434">
    <property type="entry name" value="Lys_Orn_oxgnase"/>
    <property type="match status" value="1"/>
</dbReference>
<keyword evidence="5" id="KW-0285">Flavoprotein</keyword>
<dbReference type="GO" id="GO:0016491">
    <property type="term" value="F:oxidoreductase activity"/>
    <property type="evidence" value="ECO:0007669"/>
    <property type="project" value="UniProtKB-KW"/>
</dbReference>
<dbReference type="Gene3D" id="3.50.50.60">
    <property type="entry name" value="FAD/NAD(P)-binding domain"/>
    <property type="match status" value="1"/>
</dbReference>
<comment type="pathway">
    <text evidence="2">Siderophore biosynthesis.</text>
</comment>
<evidence type="ECO:0000256" key="8">
    <source>
        <dbReference type="ARBA" id="ARBA00023002"/>
    </source>
</evidence>
<evidence type="ECO:0000256" key="11">
    <source>
        <dbReference type="SAM" id="MobiDB-lite"/>
    </source>
</evidence>
<keyword evidence="8" id="KW-0560">Oxidoreductase</keyword>
<dbReference type="GO" id="GO:0006879">
    <property type="term" value="P:intracellular iron ion homeostasis"/>
    <property type="evidence" value="ECO:0007669"/>
    <property type="project" value="TreeGrafter"/>
</dbReference>
<evidence type="ECO:0000256" key="5">
    <source>
        <dbReference type="ARBA" id="ARBA00022630"/>
    </source>
</evidence>
<evidence type="ECO:0000256" key="10">
    <source>
        <dbReference type="ARBA" id="ARBA00049248"/>
    </source>
</evidence>
<comment type="cofactor">
    <cofactor evidence="1">
        <name>FAD</name>
        <dbReference type="ChEBI" id="CHEBI:57692"/>
    </cofactor>
</comment>
<name>A0AAN6ZEX3_9PEZI</name>
<evidence type="ECO:0000256" key="3">
    <source>
        <dbReference type="ARBA" id="ARBA00007588"/>
    </source>
</evidence>
<comment type="caution">
    <text evidence="12">The sequence shown here is derived from an EMBL/GenBank/DDBJ whole genome shotgun (WGS) entry which is preliminary data.</text>
</comment>
<dbReference type="EMBL" id="MU853407">
    <property type="protein sequence ID" value="KAK4135171.1"/>
    <property type="molecule type" value="Genomic_DNA"/>
</dbReference>
<comment type="catalytic activity">
    <reaction evidence="10">
        <text>L-ornithine + NADH + O2 = N(5)-hydroxy-L-ornithine + NAD(+) + H2O</text>
        <dbReference type="Rhea" id="RHEA:41512"/>
        <dbReference type="ChEBI" id="CHEBI:15377"/>
        <dbReference type="ChEBI" id="CHEBI:15379"/>
        <dbReference type="ChEBI" id="CHEBI:46911"/>
        <dbReference type="ChEBI" id="CHEBI:57540"/>
        <dbReference type="ChEBI" id="CHEBI:57945"/>
        <dbReference type="ChEBI" id="CHEBI:78275"/>
        <dbReference type="EC" id="1.14.13.196"/>
    </reaction>
</comment>
<keyword evidence="6" id="KW-0274">FAD</keyword>
<dbReference type="SUPFAM" id="SSF51905">
    <property type="entry name" value="FAD/NAD(P)-binding domain"/>
    <property type="match status" value="2"/>
</dbReference>
<evidence type="ECO:0000256" key="6">
    <source>
        <dbReference type="ARBA" id="ARBA00022827"/>
    </source>
</evidence>
<dbReference type="EC" id="1.14.13.196" evidence="4"/>
<evidence type="ECO:0000256" key="7">
    <source>
        <dbReference type="ARBA" id="ARBA00022857"/>
    </source>
</evidence>
<dbReference type="Proteomes" id="UP001304895">
    <property type="component" value="Unassembled WGS sequence"/>
</dbReference>
<reference evidence="12" key="1">
    <citation type="journal article" date="2023" name="Mol. Phylogenet. Evol.">
        <title>Genome-scale phylogeny and comparative genomics of the fungal order Sordariales.</title>
        <authorList>
            <person name="Hensen N."/>
            <person name="Bonometti L."/>
            <person name="Westerberg I."/>
            <person name="Brannstrom I.O."/>
            <person name="Guillou S."/>
            <person name="Cros-Aarteil S."/>
            <person name="Calhoun S."/>
            <person name="Haridas S."/>
            <person name="Kuo A."/>
            <person name="Mondo S."/>
            <person name="Pangilinan J."/>
            <person name="Riley R."/>
            <person name="LaButti K."/>
            <person name="Andreopoulos B."/>
            <person name="Lipzen A."/>
            <person name="Chen C."/>
            <person name="Yan M."/>
            <person name="Daum C."/>
            <person name="Ng V."/>
            <person name="Clum A."/>
            <person name="Steindorff A."/>
            <person name="Ohm R.A."/>
            <person name="Martin F."/>
            <person name="Silar P."/>
            <person name="Natvig D.O."/>
            <person name="Lalanne C."/>
            <person name="Gautier V."/>
            <person name="Ament-Velasquez S.L."/>
            <person name="Kruys A."/>
            <person name="Hutchinson M.I."/>
            <person name="Powell A.J."/>
            <person name="Barry K."/>
            <person name="Miller A.N."/>
            <person name="Grigoriev I.V."/>
            <person name="Debuchy R."/>
            <person name="Gladieux P."/>
            <person name="Hiltunen Thoren M."/>
            <person name="Johannesson H."/>
        </authorList>
    </citation>
    <scope>NUCLEOTIDE SEQUENCE</scope>
    <source>
        <strain evidence="12">CBS 123565</strain>
    </source>
</reference>
<dbReference type="AlphaFoldDB" id="A0AAN6ZEX3"/>
<comment type="similarity">
    <text evidence="3">Belongs to the lysine N(6)-hydroxylase/L-ornithine N(5)-oxygenase family.</text>
</comment>
<evidence type="ECO:0000313" key="12">
    <source>
        <dbReference type="EMBL" id="KAK4135171.1"/>
    </source>
</evidence>
<dbReference type="InterPro" id="IPR025700">
    <property type="entry name" value="Lys/Orn_oxygenase"/>
</dbReference>
<keyword evidence="7" id="KW-0521">NADP</keyword>
<keyword evidence="13" id="KW-1185">Reference proteome</keyword>
<feature type="region of interest" description="Disordered" evidence="11">
    <location>
        <begin position="1"/>
        <end position="20"/>
    </location>
</feature>
<proteinExistence type="inferred from homology"/>
<dbReference type="PANTHER" id="PTHR42802:SF1">
    <property type="entry name" value="L-ORNITHINE N(5)-MONOOXYGENASE"/>
    <property type="match status" value="1"/>
</dbReference>
<comment type="catalytic activity">
    <reaction evidence="9">
        <text>L-ornithine + NADPH + O2 = N(5)-hydroxy-L-ornithine + NADP(+) + H2O</text>
        <dbReference type="Rhea" id="RHEA:41508"/>
        <dbReference type="ChEBI" id="CHEBI:15377"/>
        <dbReference type="ChEBI" id="CHEBI:15379"/>
        <dbReference type="ChEBI" id="CHEBI:46911"/>
        <dbReference type="ChEBI" id="CHEBI:57783"/>
        <dbReference type="ChEBI" id="CHEBI:58349"/>
        <dbReference type="ChEBI" id="CHEBI:78275"/>
        <dbReference type="EC" id="1.14.13.196"/>
    </reaction>
</comment>
<evidence type="ECO:0000256" key="9">
    <source>
        <dbReference type="ARBA" id="ARBA00047598"/>
    </source>
</evidence>
<sequence length="508" mass="55386">MEYPAVLNGAQHGDAASQSVNDASNGTAPCCFPKSPYLTPTEADSVHDLVCVGFGPASLAVAVALHDTMEAGKLAQPPKVLFLEKQAQFAWHAGMLLPGAKMQISFVKDMASLRDPRSNFTFLNYLHKNDRLVDFLNLSTFLPARAEYEDYLRWCARHFEDVVRYQSEVVSIAPVYEEGPCNTFAVTSRNVKTGATSTHRTRNVIVAVGGQASIPEPFPARHPRVLHSSQYAQMIPQILGDRSASYRVAVVGAGQSAAEIFSNVQSLYPNSKTSLIMRSEFLKPSDDSPFVNSIFNPEFIDTIYPKSSSYRANLLADARATNYGVVRLELIEHLFEVMYHQKRTLGPCQKTWPHRILAGRELVSVRDKGDQLGLKVALVPLPGMPDGPPLKEEDLDVDLVICATGYRRTAHLDMLKDAWGLLPEVDVVGGSPRNDGWLVETAGANAASRVLEVGRDYGVRFSAGAVAQGSGVWLQGCCEATHGLSDTLLSVLSTRSGEMVRSIFGTSA</sequence>
<dbReference type="InterPro" id="IPR036188">
    <property type="entry name" value="FAD/NAD-bd_sf"/>
</dbReference>
<evidence type="ECO:0000256" key="4">
    <source>
        <dbReference type="ARBA" id="ARBA00012881"/>
    </source>
</evidence>